<evidence type="ECO:0000313" key="2">
    <source>
        <dbReference type="Proteomes" id="UP000469011"/>
    </source>
</evidence>
<proteinExistence type="predicted"/>
<dbReference type="Proteomes" id="UP000469011">
    <property type="component" value="Unassembled WGS sequence"/>
</dbReference>
<sequence length="101" mass="10780">MREPAAGRAPLGREKAESIAIEGLTFIAADPVLWPRFLAVTGLDQSQLRDAARAAGFLPGVLDFILAHQPTLESFCEAQQVSPQSVSAARHLLTGPEDLSD</sequence>
<comment type="caution">
    <text evidence="1">The sequence shown here is derived from an EMBL/GenBank/DDBJ whole genome shotgun (WGS) entry which is preliminary data.</text>
</comment>
<organism evidence="1 2">
    <name type="scientific">Jiella pacifica</name>
    <dbReference type="NCBI Taxonomy" id="2696469"/>
    <lineage>
        <taxon>Bacteria</taxon>
        <taxon>Pseudomonadati</taxon>
        <taxon>Pseudomonadota</taxon>
        <taxon>Alphaproteobacteria</taxon>
        <taxon>Hyphomicrobiales</taxon>
        <taxon>Aurantimonadaceae</taxon>
        <taxon>Jiella</taxon>
    </lineage>
</organism>
<dbReference type="EMBL" id="JAAAMG010000018">
    <property type="protein sequence ID" value="NDW06521.1"/>
    <property type="molecule type" value="Genomic_DNA"/>
</dbReference>
<name>A0A6N9T5F6_9HYPH</name>
<gene>
    <name evidence="1" type="ORF">GTK09_19045</name>
</gene>
<protein>
    <submittedName>
        <fullName evidence="1">DUF3572 family protein</fullName>
    </submittedName>
</protein>
<reference evidence="1 2" key="1">
    <citation type="submission" date="2020-01" db="EMBL/GenBank/DDBJ databases">
        <title>Jiella pacifica sp. nov.</title>
        <authorList>
            <person name="Xue Z."/>
            <person name="Zhu S."/>
            <person name="Chen J."/>
            <person name="Yang J."/>
        </authorList>
    </citation>
    <scope>NUCLEOTIDE SEQUENCE [LARGE SCALE GENOMIC DNA]</scope>
    <source>
        <strain evidence="1 2">40Bstr34</strain>
    </source>
</reference>
<keyword evidence="2" id="KW-1185">Reference proteome</keyword>
<evidence type="ECO:0000313" key="1">
    <source>
        <dbReference type="EMBL" id="NDW06521.1"/>
    </source>
</evidence>
<dbReference type="Pfam" id="PF12096">
    <property type="entry name" value="DUF3572"/>
    <property type="match status" value="1"/>
</dbReference>
<accession>A0A6N9T5F6</accession>
<dbReference type="AlphaFoldDB" id="A0A6N9T5F6"/>
<dbReference type="InterPro" id="IPR021955">
    <property type="entry name" value="DUF3572"/>
</dbReference>